<dbReference type="SUPFAM" id="SSF48452">
    <property type="entry name" value="TPR-like"/>
    <property type="match status" value="1"/>
</dbReference>
<proteinExistence type="predicted"/>
<gene>
    <name evidence="1" type="ORF">GCM10023188_08480</name>
</gene>
<reference evidence="2" key="1">
    <citation type="journal article" date="2019" name="Int. J. Syst. Evol. Microbiol.">
        <title>The Global Catalogue of Microorganisms (GCM) 10K type strain sequencing project: providing services to taxonomists for standard genome sequencing and annotation.</title>
        <authorList>
            <consortium name="The Broad Institute Genomics Platform"/>
            <consortium name="The Broad Institute Genome Sequencing Center for Infectious Disease"/>
            <person name="Wu L."/>
            <person name="Ma J."/>
        </authorList>
    </citation>
    <scope>NUCLEOTIDE SEQUENCE [LARGE SCALE GENOMIC DNA]</scope>
    <source>
        <strain evidence="2">JCM 17926</strain>
    </source>
</reference>
<evidence type="ECO:0008006" key="3">
    <source>
        <dbReference type="Google" id="ProtNLM"/>
    </source>
</evidence>
<dbReference type="InterPro" id="IPR011990">
    <property type="entry name" value="TPR-like_helical_dom_sf"/>
</dbReference>
<organism evidence="1 2">
    <name type="scientific">Pontibacter saemangeumensis</name>
    <dbReference type="NCBI Taxonomy" id="1084525"/>
    <lineage>
        <taxon>Bacteria</taxon>
        <taxon>Pseudomonadati</taxon>
        <taxon>Bacteroidota</taxon>
        <taxon>Cytophagia</taxon>
        <taxon>Cytophagales</taxon>
        <taxon>Hymenobacteraceae</taxon>
        <taxon>Pontibacter</taxon>
    </lineage>
</organism>
<accession>A0ABP8LCL8</accession>
<evidence type="ECO:0000313" key="2">
    <source>
        <dbReference type="Proteomes" id="UP001500552"/>
    </source>
</evidence>
<evidence type="ECO:0000313" key="1">
    <source>
        <dbReference type="EMBL" id="GAA4426436.1"/>
    </source>
</evidence>
<dbReference type="Proteomes" id="UP001500552">
    <property type="component" value="Unassembled WGS sequence"/>
</dbReference>
<comment type="caution">
    <text evidence="1">The sequence shown here is derived from an EMBL/GenBank/DDBJ whole genome shotgun (WGS) entry which is preliminary data.</text>
</comment>
<dbReference type="EMBL" id="BAABHC010000003">
    <property type="protein sequence ID" value="GAA4426436.1"/>
    <property type="molecule type" value="Genomic_DNA"/>
</dbReference>
<protein>
    <recommendedName>
        <fullName evidence="3">Tetratricopeptide repeat-containing protein</fullName>
    </recommendedName>
</protein>
<sequence>MFAMLPNPINSKACAFPALIYSPLLCLLLVLGLGGCTSTKVPEFEVMPDYAEVYHPLINVAELNIVRGEYADALSAYKQAFASVPTPFARDYYNAAVSAVQLQDEKQAFGYLEQLVLKGVSLPYLERQQVFDSLRTTKAWKKFERQYPKNRSKFEETLNKELRADLDELYARDAYFRLAEGGLRVHGDTIRKIETANVENLLAWIEEYGYPGEQLIGVADTLEQLPRFSIVIQRQTKARKGYDFTEILTKAVKEGRLAPQPVAYLLDQQAGKGLYGSKAFVTVNCTRCKEQEKPQRYLVEKMSEEELERINKRRAPLGLEPLDDYKKKVLFGLGNNVFKLNYDWSVVEYKVPSREAASVLLEGLTAAEPE</sequence>
<keyword evidence="2" id="KW-1185">Reference proteome</keyword>
<name>A0ABP8LCL8_9BACT</name>